<feature type="domain" description="RagB/SusD" evidence="7">
    <location>
        <begin position="346"/>
        <end position="463"/>
    </location>
</feature>
<comment type="subcellular location">
    <subcellularLocation>
        <location evidence="1">Cell outer membrane</location>
    </subcellularLocation>
</comment>
<keyword evidence="4" id="KW-0472">Membrane</keyword>
<dbReference type="InterPro" id="IPR011990">
    <property type="entry name" value="TPR-like_helical_dom_sf"/>
</dbReference>
<keyword evidence="5" id="KW-0998">Cell outer membrane</keyword>
<dbReference type="PROSITE" id="PS51257">
    <property type="entry name" value="PROKAR_LIPOPROTEIN"/>
    <property type="match status" value="1"/>
</dbReference>
<name>A0ABS3G7P7_9FLAO</name>
<protein>
    <submittedName>
        <fullName evidence="9">RagB/SusD family nutrient uptake outer membrane protein</fullName>
    </submittedName>
</protein>
<evidence type="ECO:0000256" key="4">
    <source>
        <dbReference type="ARBA" id="ARBA00023136"/>
    </source>
</evidence>
<evidence type="ECO:0000256" key="5">
    <source>
        <dbReference type="ARBA" id="ARBA00023237"/>
    </source>
</evidence>
<evidence type="ECO:0000259" key="8">
    <source>
        <dbReference type="Pfam" id="PF14322"/>
    </source>
</evidence>
<dbReference type="Gene3D" id="1.25.40.390">
    <property type="match status" value="1"/>
</dbReference>
<organism evidence="9 10">
    <name type="scientific">Flagellimonas aurea</name>
    <dbReference type="NCBI Taxonomy" id="2915619"/>
    <lineage>
        <taxon>Bacteria</taxon>
        <taxon>Pseudomonadati</taxon>
        <taxon>Bacteroidota</taxon>
        <taxon>Flavobacteriia</taxon>
        <taxon>Flavobacteriales</taxon>
        <taxon>Flavobacteriaceae</taxon>
        <taxon>Flagellimonas</taxon>
    </lineage>
</organism>
<comment type="similarity">
    <text evidence="2">Belongs to the SusD family.</text>
</comment>
<reference evidence="9 10" key="1">
    <citation type="submission" date="2021-03" db="EMBL/GenBank/DDBJ databases">
        <title>Muricauda lutimaris sp. nov. and Muricauda ruestringensis sp. nov, two marine members of the Flavobacteriaceae isolated from deep sea sediments of Western Pacific.</title>
        <authorList>
            <person name="Zhao S."/>
            <person name="Liu R."/>
        </authorList>
    </citation>
    <scope>NUCLEOTIDE SEQUENCE [LARGE SCALE GENOMIC DNA]</scope>
    <source>
        <strain evidence="9 10">BC31-1-A7</strain>
    </source>
</reference>
<evidence type="ECO:0000259" key="7">
    <source>
        <dbReference type="Pfam" id="PF07980"/>
    </source>
</evidence>
<evidence type="ECO:0000256" key="3">
    <source>
        <dbReference type="ARBA" id="ARBA00022729"/>
    </source>
</evidence>
<evidence type="ECO:0000313" key="10">
    <source>
        <dbReference type="Proteomes" id="UP000664044"/>
    </source>
</evidence>
<feature type="chain" id="PRO_5045717088" evidence="6">
    <location>
        <begin position="22"/>
        <end position="463"/>
    </location>
</feature>
<dbReference type="Gene3D" id="1.25.40.900">
    <property type="match status" value="1"/>
</dbReference>
<feature type="domain" description="SusD-like N-terminal" evidence="8">
    <location>
        <begin position="47"/>
        <end position="227"/>
    </location>
</feature>
<evidence type="ECO:0000256" key="2">
    <source>
        <dbReference type="ARBA" id="ARBA00006275"/>
    </source>
</evidence>
<feature type="signal peptide" evidence="6">
    <location>
        <begin position="1"/>
        <end position="21"/>
    </location>
</feature>
<dbReference type="Proteomes" id="UP000664044">
    <property type="component" value="Unassembled WGS sequence"/>
</dbReference>
<comment type="caution">
    <text evidence="9">The sequence shown here is derived from an EMBL/GenBank/DDBJ whole genome shotgun (WGS) entry which is preliminary data.</text>
</comment>
<dbReference type="EMBL" id="JAFLNL010000009">
    <property type="protein sequence ID" value="MBO0355440.1"/>
    <property type="molecule type" value="Genomic_DNA"/>
</dbReference>
<dbReference type="Pfam" id="PF14322">
    <property type="entry name" value="SusD-like_3"/>
    <property type="match status" value="1"/>
</dbReference>
<keyword evidence="3 6" id="KW-0732">Signal</keyword>
<sequence length="463" mass="51366">MKKIKIVLMSFLLAGVFSCTTEDLNPALDQNKEANGGITNVDNLYAVIKGAYSRMTGSGYYGRDLIVTNEVRTDNCFSNGNSGRFTTQAGFAYSNTTGFFWDDAYRVIESANLIINTDLSQLEGDQEYGLHLQGQAYAIRALAHFDLLKQYGQKHVTGGVTPGGIPYVTTYLSNQSTQEELFPPRNTIEEVRVKLFEDLEMAFNLMEDTGDTNFFSKYAAKALEARVAVYFEMWDTAVDAAEEVIDNGGYAIVPAENYVASFESDGGSNIIFELEFNSTDNLGGNSLGYIYRTTGGGSYGDVQVIDEVADIFEDTDVRGLFDGTNGILGYEGDMLRNIGKYPDNQGYDNVPLLRYEELILNYAEALLNTGGDALTQLNKIPANRGASLYAEATIENILMERRKELMFEGFRFEDLVRTGNDIVKYSIQQNFTETIPYGDSRLAWAIPLAEMDANSSMIQNKGY</sequence>
<dbReference type="InterPro" id="IPR033985">
    <property type="entry name" value="SusD-like_N"/>
</dbReference>
<evidence type="ECO:0000256" key="6">
    <source>
        <dbReference type="SAM" id="SignalP"/>
    </source>
</evidence>
<evidence type="ECO:0000313" key="9">
    <source>
        <dbReference type="EMBL" id="MBO0355440.1"/>
    </source>
</evidence>
<accession>A0ABS3G7P7</accession>
<dbReference type="InterPro" id="IPR012944">
    <property type="entry name" value="SusD_RagB_dom"/>
</dbReference>
<evidence type="ECO:0000256" key="1">
    <source>
        <dbReference type="ARBA" id="ARBA00004442"/>
    </source>
</evidence>
<dbReference type="Pfam" id="PF07980">
    <property type="entry name" value="SusD_RagB"/>
    <property type="match status" value="1"/>
</dbReference>
<gene>
    <name evidence="9" type="ORF">J0656_15575</name>
</gene>
<keyword evidence="10" id="KW-1185">Reference proteome</keyword>
<dbReference type="SUPFAM" id="SSF48452">
    <property type="entry name" value="TPR-like"/>
    <property type="match status" value="1"/>
</dbReference>
<dbReference type="CDD" id="cd08977">
    <property type="entry name" value="SusD"/>
    <property type="match status" value="1"/>
</dbReference>
<dbReference type="RefSeq" id="WP_207035525.1">
    <property type="nucleotide sequence ID" value="NZ_JAFLNL010000009.1"/>
</dbReference>
<proteinExistence type="inferred from homology"/>
<dbReference type="Gene3D" id="2.20.20.130">
    <property type="match status" value="1"/>
</dbReference>